<dbReference type="GO" id="GO:0000166">
    <property type="term" value="F:nucleotide binding"/>
    <property type="evidence" value="ECO:0007669"/>
    <property type="project" value="InterPro"/>
</dbReference>
<evidence type="ECO:0000313" key="1">
    <source>
        <dbReference type="EMBL" id="OOK65657.1"/>
    </source>
</evidence>
<dbReference type="Pfam" id="PF13246">
    <property type="entry name" value="Cation_ATPase"/>
    <property type="match status" value="1"/>
</dbReference>
<dbReference type="GO" id="GO:0016787">
    <property type="term" value="F:hydrolase activity"/>
    <property type="evidence" value="ECO:0007669"/>
    <property type="project" value="UniProtKB-KW"/>
</dbReference>
<name>A0A1V3WF94_MYCKA</name>
<sequence length="208" mass="21995">MVEVTGTGYAPDGVLQDRDGAPVSVDAHAALRWSLIAGARCNDAALSHDDGHWSVIGDPTEGAMLVVAAKAGLDVERVAAGMPRVAAIPFSSERQYMATLHRDGADHVVLAKGAVERMLELSSTQLRADGALRPLDRATVLRAADLLSARGLRVLATAVRAGADPASSTTMRCRARWRSPGCRQCLILLGPPRHPLSRPATPPVSRSR</sequence>
<reference evidence="1 2" key="1">
    <citation type="submission" date="2017-02" db="EMBL/GenBank/DDBJ databases">
        <title>Complete genome sequences of Mycobacterium kansasii strains isolated from rhesus macaques.</title>
        <authorList>
            <person name="Panda A."/>
            <person name="Nagaraj S."/>
            <person name="Zhao X."/>
            <person name="Tettelin H."/>
            <person name="Detolla L.J."/>
        </authorList>
    </citation>
    <scope>NUCLEOTIDE SEQUENCE [LARGE SCALE GENOMIC DNA]</scope>
    <source>
        <strain evidence="1 2">11-3813</strain>
    </source>
</reference>
<dbReference type="InterPro" id="IPR023299">
    <property type="entry name" value="ATPase_P-typ_cyto_dom_N"/>
</dbReference>
<organism evidence="1 2">
    <name type="scientific">Mycobacterium kansasii</name>
    <dbReference type="NCBI Taxonomy" id="1768"/>
    <lineage>
        <taxon>Bacteria</taxon>
        <taxon>Bacillati</taxon>
        <taxon>Actinomycetota</taxon>
        <taxon>Actinomycetes</taxon>
        <taxon>Mycobacteriales</taxon>
        <taxon>Mycobacteriaceae</taxon>
        <taxon>Mycobacterium</taxon>
    </lineage>
</organism>
<dbReference type="EMBL" id="MVBM01000010">
    <property type="protein sequence ID" value="OOK65657.1"/>
    <property type="molecule type" value="Genomic_DNA"/>
</dbReference>
<dbReference type="Gene3D" id="3.40.1110.10">
    <property type="entry name" value="Calcium-transporting ATPase, cytoplasmic domain N"/>
    <property type="match status" value="1"/>
</dbReference>
<protein>
    <submittedName>
        <fullName evidence="1">Hydrolase of sodium-potassium ATPase alpha subunit</fullName>
    </submittedName>
</protein>
<proteinExistence type="predicted"/>
<dbReference type="Proteomes" id="UP000189229">
    <property type="component" value="Unassembled WGS sequence"/>
</dbReference>
<evidence type="ECO:0000313" key="2">
    <source>
        <dbReference type="Proteomes" id="UP000189229"/>
    </source>
</evidence>
<comment type="caution">
    <text evidence="1">The sequence shown here is derived from an EMBL/GenBank/DDBJ whole genome shotgun (WGS) entry which is preliminary data.</text>
</comment>
<keyword evidence="1" id="KW-0378">Hydrolase</keyword>
<dbReference type="SUPFAM" id="SSF81660">
    <property type="entry name" value="Metal cation-transporting ATPase, ATP-binding domain N"/>
    <property type="match status" value="1"/>
</dbReference>
<dbReference type="PANTHER" id="PTHR42861">
    <property type="entry name" value="CALCIUM-TRANSPORTING ATPASE"/>
    <property type="match status" value="1"/>
</dbReference>
<dbReference type="AlphaFoldDB" id="A0A1V3WF94"/>
<gene>
    <name evidence="1" type="ORF">BZL30_8810</name>
</gene>
<accession>A0A1V3WF94</accession>